<gene>
    <name evidence="5" type="ORF">C0099_02585</name>
</gene>
<dbReference type="Pfam" id="PF00563">
    <property type="entry name" value="EAL"/>
    <property type="match status" value="1"/>
</dbReference>
<sequence>MRNAASSAPGPGLRSPLARISRVDGRARTHATEPGMSLIARVRLLVVVLALTGLCGALAISLPAQRDALHAQMSAHDRDTVTLLALLIGHGMPEQAALVETADGLIANGHYREILVRSDGRLVIEHRDATQPRVPVWFTRALALQVQPSVATLHRDDQPAASVAVASDASASIERLWRETRALTLWFAIGALLTCVALGPLLRRLLRPLDAVRAQADALVERRFTQVATPGTVDFVPLIDAMNTLARRAEQRIAADAERIEALDHLVAHDELTGLPNRPRFLELLDAALELDEGSRARRGSLAVLRVADLAGLNRSLGRNGADKLLVDIAARLRGVAAAAPGRVAARLNGSDFVVLAPDLKRPKKLTDEITHAISALRALHGDGLMHRLPVGAAEYATGEPRARLLARLDGALAASEHTGWGDARIVDDDSVLPARTDLAGWRDALLAALDRDQVRLELFPVLSTRGALLYMEGPTRVLIDDLWYGADAFVPWAERLGLTPRLDLAALRLGLKRIDEERVPVGIHVSATSMREAGFVDALRGELQAHPDAAARLWLELPEQGVVRDLAAFRALCLATRPFGCRIGIEHAGREFGQLGGLHDVGLNYIKIDAGFIGNLAANQDKRDFVVRICDLGHAIGLQVIAEGVDHADDLAALGEIGVDGVTGSAVRLPEAEQP</sequence>
<evidence type="ECO:0000313" key="6">
    <source>
        <dbReference type="Proteomes" id="UP000242205"/>
    </source>
</evidence>
<dbReference type="InterPro" id="IPR042461">
    <property type="entry name" value="LapD_MoxY_peri_C"/>
</dbReference>
<dbReference type="KEGG" id="atw:C0099_02585"/>
<organism evidence="5 6">
    <name type="scientific">Pseudazoarcus pumilus</name>
    <dbReference type="NCBI Taxonomy" id="2067960"/>
    <lineage>
        <taxon>Bacteria</taxon>
        <taxon>Pseudomonadati</taxon>
        <taxon>Pseudomonadota</taxon>
        <taxon>Betaproteobacteria</taxon>
        <taxon>Rhodocyclales</taxon>
        <taxon>Zoogloeaceae</taxon>
        <taxon>Pseudazoarcus</taxon>
    </lineage>
</organism>
<dbReference type="InterPro" id="IPR035919">
    <property type="entry name" value="EAL_sf"/>
</dbReference>
<dbReference type="InterPro" id="IPR001633">
    <property type="entry name" value="EAL_dom"/>
</dbReference>
<dbReference type="AlphaFoldDB" id="A0A2I6S3W1"/>
<dbReference type="SUPFAM" id="SSF141868">
    <property type="entry name" value="EAL domain-like"/>
    <property type="match status" value="1"/>
</dbReference>
<feature type="domain" description="EAL" evidence="2">
    <location>
        <begin position="439"/>
        <end position="676"/>
    </location>
</feature>
<dbReference type="InterPro" id="IPR043128">
    <property type="entry name" value="Rev_trsase/Diguanyl_cyclase"/>
</dbReference>
<dbReference type="Gene3D" id="6.20.270.20">
    <property type="entry name" value="LapD/MoxY periplasmic domain"/>
    <property type="match status" value="1"/>
</dbReference>
<dbReference type="Gene3D" id="3.20.20.450">
    <property type="entry name" value="EAL domain"/>
    <property type="match status" value="1"/>
</dbReference>
<feature type="domain" description="HAMP" evidence="3">
    <location>
        <begin position="203"/>
        <end position="254"/>
    </location>
</feature>
<reference evidence="5 6" key="1">
    <citation type="submission" date="2018-01" db="EMBL/GenBank/DDBJ databases">
        <authorList>
            <person name="Fu G.-Y."/>
        </authorList>
    </citation>
    <scope>NUCLEOTIDE SEQUENCE [LARGE SCALE GENOMIC DNA]</scope>
    <source>
        <strain evidence="5 6">SY39</strain>
    </source>
</reference>
<evidence type="ECO:0008006" key="7">
    <source>
        <dbReference type="Google" id="ProtNLM"/>
    </source>
</evidence>
<dbReference type="OrthoDB" id="5894408at2"/>
<proteinExistence type="predicted"/>
<dbReference type="CDD" id="cd01948">
    <property type="entry name" value="EAL"/>
    <property type="match status" value="1"/>
</dbReference>
<dbReference type="InterPro" id="IPR050706">
    <property type="entry name" value="Cyclic-di-GMP_PDE-like"/>
</dbReference>
<dbReference type="PROSITE" id="PS50885">
    <property type="entry name" value="HAMP"/>
    <property type="match status" value="1"/>
</dbReference>
<dbReference type="PANTHER" id="PTHR33121">
    <property type="entry name" value="CYCLIC DI-GMP PHOSPHODIESTERASE PDEF"/>
    <property type="match status" value="1"/>
</dbReference>
<dbReference type="Gene3D" id="3.30.110.200">
    <property type="match status" value="1"/>
</dbReference>
<dbReference type="PROSITE" id="PS50883">
    <property type="entry name" value="EAL"/>
    <property type="match status" value="1"/>
</dbReference>
<evidence type="ECO:0000259" key="4">
    <source>
        <dbReference type="PROSITE" id="PS50887"/>
    </source>
</evidence>
<dbReference type="SMART" id="SM00052">
    <property type="entry name" value="EAL"/>
    <property type="match status" value="1"/>
</dbReference>
<evidence type="ECO:0000256" key="1">
    <source>
        <dbReference type="SAM" id="Phobius"/>
    </source>
</evidence>
<dbReference type="Proteomes" id="UP000242205">
    <property type="component" value="Chromosome"/>
</dbReference>
<dbReference type="InterPro" id="IPR003660">
    <property type="entry name" value="HAMP_dom"/>
</dbReference>
<dbReference type="PROSITE" id="PS50887">
    <property type="entry name" value="GGDEF"/>
    <property type="match status" value="1"/>
</dbReference>
<dbReference type="InterPro" id="IPR029787">
    <property type="entry name" value="Nucleotide_cyclase"/>
</dbReference>
<dbReference type="GO" id="GO:0071111">
    <property type="term" value="F:cyclic-guanylate-specific phosphodiesterase activity"/>
    <property type="evidence" value="ECO:0007669"/>
    <property type="project" value="InterPro"/>
</dbReference>
<keyword evidence="1" id="KW-0472">Membrane</keyword>
<keyword evidence="1" id="KW-0812">Transmembrane</keyword>
<dbReference type="GO" id="GO:0016020">
    <property type="term" value="C:membrane"/>
    <property type="evidence" value="ECO:0007669"/>
    <property type="project" value="InterPro"/>
</dbReference>
<evidence type="ECO:0000259" key="2">
    <source>
        <dbReference type="PROSITE" id="PS50883"/>
    </source>
</evidence>
<dbReference type="GO" id="GO:0007165">
    <property type="term" value="P:signal transduction"/>
    <property type="evidence" value="ECO:0007669"/>
    <property type="project" value="InterPro"/>
</dbReference>
<dbReference type="SUPFAM" id="SSF55073">
    <property type="entry name" value="Nucleotide cyclase"/>
    <property type="match status" value="1"/>
</dbReference>
<dbReference type="Gene3D" id="3.30.70.270">
    <property type="match status" value="1"/>
</dbReference>
<dbReference type="InterPro" id="IPR032244">
    <property type="entry name" value="LapD_MoxY_N"/>
</dbReference>
<keyword evidence="6" id="KW-1185">Reference proteome</keyword>
<dbReference type="InterPro" id="IPR000160">
    <property type="entry name" value="GGDEF_dom"/>
</dbReference>
<dbReference type="SMART" id="SM00267">
    <property type="entry name" value="GGDEF"/>
    <property type="match status" value="1"/>
</dbReference>
<name>A0A2I6S3W1_9RHOO</name>
<dbReference type="EMBL" id="CP025682">
    <property type="protein sequence ID" value="AUN93928.1"/>
    <property type="molecule type" value="Genomic_DNA"/>
</dbReference>
<dbReference type="PANTHER" id="PTHR33121:SF23">
    <property type="entry name" value="CYCLIC DI-GMP PHOSPHODIESTERASE PDEB"/>
    <property type="match status" value="1"/>
</dbReference>
<dbReference type="Pfam" id="PF16448">
    <property type="entry name" value="LapD_MoxY_N"/>
    <property type="match status" value="1"/>
</dbReference>
<feature type="domain" description="GGDEF" evidence="4">
    <location>
        <begin position="298"/>
        <end position="429"/>
    </location>
</feature>
<accession>A0A2I6S3W1</accession>
<protein>
    <recommendedName>
        <fullName evidence="7">GGDEF domain-containing protein</fullName>
    </recommendedName>
</protein>
<feature type="transmembrane region" description="Helical" evidence="1">
    <location>
        <begin position="183"/>
        <end position="202"/>
    </location>
</feature>
<keyword evidence="1" id="KW-1133">Transmembrane helix</keyword>
<evidence type="ECO:0000313" key="5">
    <source>
        <dbReference type="EMBL" id="AUN93928.1"/>
    </source>
</evidence>
<dbReference type="Pfam" id="PF00990">
    <property type="entry name" value="GGDEF"/>
    <property type="match status" value="1"/>
</dbReference>
<evidence type="ECO:0000259" key="3">
    <source>
        <dbReference type="PROSITE" id="PS50885"/>
    </source>
</evidence>
<feature type="transmembrane region" description="Helical" evidence="1">
    <location>
        <begin position="44"/>
        <end position="64"/>
    </location>
</feature>